<feature type="region of interest" description="Disordered" evidence="2">
    <location>
        <begin position="895"/>
        <end position="940"/>
    </location>
</feature>
<dbReference type="GO" id="GO:0042803">
    <property type="term" value="F:protein homodimerization activity"/>
    <property type="evidence" value="ECO:0007669"/>
    <property type="project" value="Ensembl"/>
</dbReference>
<dbReference type="PANTHER" id="PTHR22736">
    <property type="entry name" value="COILED-COIL DOMAIN-CONTAINING PROTEIN 66"/>
    <property type="match status" value="1"/>
</dbReference>
<dbReference type="AlphaFoldDB" id="A0A8C3HAN1"/>
<protein>
    <submittedName>
        <fullName evidence="4">Coiled-coil domain containing 66</fullName>
    </submittedName>
</protein>
<dbReference type="GO" id="GO:0090307">
    <property type="term" value="P:mitotic spindle assembly"/>
    <property type="evidence" value="ECO:0007669"/>
    <property type="project" value="Ensembl"/>
</dbReference>
<feature type="compositionally biased region" description="Basic residues" evidence="2">
    <location>
        <begin position="260"/>
        <end position="270"/>
    </location>
</feature>
<dbReference type="GO" id="GO:1903564">
    <property type="term" value="P:regulation of protein localization to cilium"/>
    <property type="evidence" value="ECO:0007669"/>
    <property type="project" value="Ensembl"/>
</dbReference>
<feature type="region of interest" description="Disordered" evidence="2">
    <location>
        <begin position="26"/>
        <end position="83"/>
    </location>
</feature>
<proteinExistence type="predicted"/>
<dbReference type="GO" id="GO:0036064">
    <property type="term" value="C:ciliary basal body"/>
    <property type="evidence" value="ECO:0007669"/>
    <property type="project" value="Ensembl"/>
</dbReference>
<feature type="compositionally biased region" description="Polar residues" evidence="2">
    <location>
        <begin position="244"/>
        <end position="257"/>
    </location>
</feature>
<feature type="region of interest" description="Disordered" evidence="2">
    <location>
        <begin position="345"/>
        <end position="371"/>
    </location>
</feature>
<dbReference type="OMA" id="MKSNLVC"/>
<dbReference type="GO" id="GO:0090543">
    <property type="term" value="C:Flemming body"/>
    <property type="evidence" value="ECO:0007669"/>
    <property type="project" value="Ensembl"/>
</dbReference>
<feature type="region of interest" description="Disordered" evidence="2">
    <location>
        <begin position="957"/>
        <end position="1008"/>
    </location>
</feature>
<evidence type="ECO:0000313" key="4">
    <source>
        <dbReference type="Ensembl" id="ENSCPBP00000013616.1"/>
    </source>
</evidence>
<dbReference type="Ensembl" id="ENSCPBT00000016149.1">
    <property type="protein sequence ID" value="ENSCPBP00000013616.1"/>
    <property type="gene ID" value="ENSCPBG00000010169.1"/>
</dbReference>
<reference evidence="4" key="1">
    <citation type="submission" date="2025-08" db="UniProtKB">
        <authorList>
            <consortium name="Ensembl"/>
        </authorList>
    </citation>
    <scope>IDENTIFICATION</scope>
</reference>
<reference evidence="4" key="2">
    <citation type="submission" date="2025-09" db="UniProtKB">
        <authorList>
            <consortium name="Ensembl"/>
        </authorList>
    </citation>
    <scope>IDENTIFICATION</scope>
</reference>
<dbReference type="GO" id="GO:0050908">
    <property type="term" value="P:detection of light stimulus involved in visual perception"/>
    <property type="evidence" value="ECO:0007669"/>
    <property type="project" value="Ensembl"/>
</dbReference>
<dbReference type="GO" id="GO:0008017">
    <property type="term" value="F:microtubule binding"/>
    <property type="evidence" value="ECO:0007669"/>
    <property type="project" value="Ensembl"/>
</dbReference>
<feature type="compositionally biased region" description="Basic and acidic residues" evidence="2">
    <location>
        <begin position="895"/>
        <end position="910"/>
    </location>
</feature>
<feature type="region of interest" description="Disordered" evidence="2">
    <location>
        <begin position="304"/>
        <end position="329"/>
    </location>
</feature>
<dbReference type="GO" id="GO:0007080">
    <property type="term" value="P:mitotic metaphase chromosome alignment"/>
    <property type="evidence" value="ECO:0007669"/>
    <property type="project" value="Ensembl"/>
</dbReference>
<dbReference type="GO" id="GO:0000132">
    <property type="term" value="P:establishment of mitotic spindle orientation"/>
    <property type="evidence" value="ECO:0007669"/>
    <property type="project" value="Ensembl"/>
</dbReference>
<dbReference type="GO" id="GO:0005819">
    <property type="term" value="C:spindle"/>
    <property type="evidence" value="ECO:0007669"/>
    <property type="project" value="Ensembl"/>
</dbReference>
<evidence type="ECO:0000259" key="3">
    <source>
        <dbReference type="Pfam" id="PF15236"/>
    </source>
</evidence>
<dbReference type="GeneTree" id="ENSGT00390000012411"/>
<feature type="domain" description="CCDC66" evidence="3">
    <location>
        <begin position="616"/>
        <end position="763"/>
    </location>
</feature>
<feature type="region of interest" description="Disordered" evidence="2">
    <location>
        <begin position="242"/>
        <end position="275"/>
    </location>
</feature>
<dbReference type="GO" id="GO:0005829">
    <property type="term" value="C:cytosol"/>
    <property type="evidence" value="ECO:0007669"/>
    <property type="project" value="Ensembl"/>
</dbReference>
<feature type="region of interest" description="Disordered" evidence="2">
    <location>
        <begin position="1024"/>
        <end position="1044"/>
    </location>
</feature>
<keyword evidence="5" id="KW-1185">Reference proteome</keyword>
<dbReference type="GO" id="GO:0005930">
    <property type="term" value="C:axoneme"/>
    <property type="evidence" value="ECO:0007669"/>
    <property type="project" value="Ensembl"/>
</dbReference>
<dbReference type="InterPro" id="IPR040467">
    <property type="entry name" value="CCDC66_dom"/>
</dbReference>
<evidence type="ECO:0000256" key="1">
    <source>
        <dbReference type="SAM" id="Coils"/>
    </source>
</evidence>
<dbReference type="GO" id="GO:0030054">
    <property type="term" value="C:cell junction"/>
    <property type="evidence" value="ECO:0007669"/>
    <property type="project" value="Ensembl"/>
</dbReference>
<feature type="compositionally biased region" description="Polar residues" evidence="2">
    <location>
        <begin position="317"/>
        <end position="329"/>
    </location>
</feature>
<dbReference type="PANTHER" id="PTHR22736:SF2">
    <property type="entry name" value="COILED-COIL DOMAIN-CONTAINING PROTEIN 66"/>
    <property type="match status" value="1"/>
</dbReference>
<evidence type="ECO:0000313" key="5">
    <source>
        <dbReference type="Proteomes" id="UP000694380"/>
    </source>
</evidence>
<dbReference type="GO" id="GO:0005874">
    <property type="term" value="C:microtubule"/>
    <property type="evidence" value="ECO:0007669"/>
    <property type="project" value="Ensembl"/>
</dbReference>
<dbReference type="InterPro" id="IPR039183">
    <property type="entry name" value="CCD66"/>
</dbReference>
<dbReference type="GO" id="GO:1905349">
    <property type="term" value="P:ciliary transition zone assembly"/>
    <property type="evidence" value="ECO:0007669"/>
    <property type="project" value="Ensembl"/>
</dbReference>
<feature type="coiled-coil region" evidence="1">
    <location>
        <begin position="664"/>
        <end position="703"/>
    </location>
</feature>
<feature type="coiled-coil region" evidence="1">
    <location>
        <begin position="728"/>
        <end position="757"/>
    </location>
</feature>
<dbReference type="GO" id="GO:0005886">
    <property type="term" value="C:plasma membrane"/>
    <property type="evidence" value="ECO:0007669"/>
    <property type="project" value="Ensembl"/>
</dbReference>
<feature type="compositionally biased region" description="Basic and acidic residues" evidence="2">
    <location>
        <begin position="985"/>
        <end position="1002"/>
    </location>
</feature>
<organism evidence="4 5">
    <name type="scientific">Chrysemys picta bellii</name>
    <name type="common">Western painted turtle</name>
    <name type="synonym">Emys bellii</name>
    <dbReference type="NCBI Taxonomy" id="8478"/>
    <lineage>
        <taxon>Eukaryota</taxon>
        <taxon>Metazoa</taxon>
        <taxon>Chordata</taxon>
        <taxon>Craniata</taxon>
        <taxon>Vertebrata</taxon>
        <taxon>Euteleostomi</taxon>
        <taxon>Archelosauria</taxon>
        <taxon>Testudinata</taxon>
        <taxon>Testudines</taxon>
        <taxon>Cryptodira</taxon>
        <taxon>Durocryptodira</taxon>
        <taxon>Testudinoidea</taxon>
        <taxon>Emydidae</taxon>
        <taxon>Chrysemys</taxon>
    </lineage>
</organism>
<dbReference type="GO" id="GO:0032465">
    <property type="term" value="P:regulation of cytokinesis"/>
    <property type="evidence" value="ECO:0007669"/>
    <property type="project" value="Ensembl"/>
</dbReference>
<name>A0A8C3HAN1_CHRPI</name>
<dbReference type="Pfam" id="PF15236">
    <property type="entry name" value="CCDC66"/>
    <property type="match status" value="1"/>
</dbReference>
<dbReference type="GO" id="GO:0001917">
    <property type="term" value="C:photoreceptor inner segment"/>
    <property type="evidence" value="ECO:0007669"/>
    <property type="project" value="Ensembl"/>
</dbReference>
<dbReference type="GO" id="GO:0034451">
    <property type="term" value="C:centriolar satellite"/>
    <property type="evidence" value="ECO:0007669"/>
    <property type="project" value="Ensembl"/>
</dbReference>
<feature type="compositionally biased region" description="Polar residues" evidence="2">
    <location>
        <begin position="1024"/>
        <end position="1033"/>
    </location>
</feature>
<accession>A0A8C3HAN1</accession>
<feature type="compositionally biased region" description="Polar residues" evidence="2">
    <location>
        <begin position="347"/>
        <end position="356"/>
    </location>
</feature>
<keyword evidence="1" id="KW-0175">Coiled coil</keyword>
<evidence type="ECO:0000256" key="2">
    <source>
        <dbReference type="SAM" id="MobiDB-lite"/>
    </source>
</evidence>
<gene>
    <name evidence="4" type="primary">CCDC66</name>
</gene>
<sequence>MSDSPLRRHTPLPAVLYLGQPHGRAAPQLQLLDGPCEAPASPAQQRAAGERAKLRTPAPTMPRTQAKPAPQCKGRSLAGGPEPWGSLSPPVSLCGGSNQRTHTRAPGSGVGLAPAALQPLVVAASRGCRRGRAMNLGDGLKLETEILDGKPRLILASYVGKSKSTVKMDNKAKILKHTLRTKQSGHVLKSTQNSCVKHEHILAKPRSGSRWSAIKGEKNCVTLSSSKDSSKESLNKNHALIIQKDNTTGMPDLQNPNKIAVKKPKQKSQKPHISGEDLRNNLVCLTQEQLEQILMTVKQGTKIESQAQEEKQEETSQNKNSDSSTAANQAPQEENIMGLLQKADEVSSVSNENNYASGRKQAASEQTEQKVIKNSWKPADMFSTLGEREEDKILLDAKKSQWKKELDEQIALKKKLKETLERQTKYYHWEKTDGDGDKTHLEKLKPVNQAKMTFPADLSIATEENHIFRTTLVTEASEVAPSVSSGPTGQSSNFSSPDLPAAIRTAFVLGEATPVEHPFSAMKREQQKKWLLDLDKQKEEAKLRKIEEKHNLSKAEEHERWAVHFDSLKNYPRANPQHPINGTYTKQPEILCLSPESQALTAVIHPFTPAALGHLIHSKVENVEKTVENPTSEQSQKASFLRSMTALLDPAQIEERDRRRQKQLEHQKAIMAQVEEKRRKKQLEEEQRKWEEQQEEHRLARERELMQKQFEEDMLKQKQKEEIMTLKTNELYQTMQRAQEQAQRLKQEQRIRELAQKGHDISKLQKNLGGGGGGGDKICESYNTGLSNVSHDHCSDEVSSKMHQDVKTVTSPRKDTAVQTDDFDTRAYIRTETCTEPVVERRTVDCTSPDISIEYKEKFNIKKCKKEMQYPDKTKISEKENNGSYSDLYNQFARKEKQTKPMEKYGKRPDWNINKPGKRYIPASERYPRRLQKQREEKKVRRQIELLQLVERNTPGKLCQKKEISPERSPSPHQETNTKSKGHAVTKEEQSQKSHLNEERSESPPVPAVKNRLYQVQQRQINTSNFPIQNGNSGREKNINTDMQQRKSSSPVIEAERPPSSHFIPYVRTNEIYYLDPDAPMTRPSTHDPQYRQFNDSCHTPRQIFSSDHVRDPLLNPNVVKNRDRQQAILKGLSELRQGLLQKQKELETGLIPTINQEENFISPF</sequence>
<dbReference type="Proteomes" id="UP000694380">
    <property type="component" value="Unplaced"/>
</dbReference>
<dbReference type="GO" id="GO:0007020">
    <property type="term" value="P:microtubule nucleation"/>
    <property type="evidence" value="ECO:0007669"/>
    <property type="project" value="Ensembl"/>
</dbReference>
<dbReference type="GO" id="GO:0001578">
    <property type="term" value="P:microtubule bundle formation"/>
    <property type="evidence" value="ECO:0007669"/>
    <property type="project" value="Ensembl"/>
</dbReference>